<evidence type="ECO:0000256" key="3">
    <source>
        <dbReference type="SAM" id="Phobius"/>
    </source>
</evidence>
<protein>
    <submittedName>
        <fullName evidence="5">Cyclic nucleotide-binding domain protein</fullName>
    </submittedName>
</protein>
<dbReference type="Proteomes" id="UP000049455">
    <property type="component" value="Unassembled WGS sequence"/>
</dbReference>
<keyword evidence="3" id="KW-0812">Transmembrane</keyword>
<dbReference type="SMART" id="SM00100">
    <property type="entry name" value="cNMP"/>
    <property type="match status" value="1"/>
</dbReference>
<dbReference type="PANTHER" id="PTHR45638:SF11">
    <property type="entry name" value="CYCLIC NUCLEOTIDE-GATED CATION CHANNEL SUBUNIT A"/>
    <property type="match status" value="1"/>
</dbReference>
<dbReference type="PANTHER" id="PTHR45638">
    <property type="entry name" value="CYCLIC NUCLEOTIDE-GATED CATION CHANNEL SUBUNIT A"/>
    <property type="match status" value="1"/>
</dbReference>
<evidence type="ECO:0000256" key="1">
    <source>
        <dbReference type="ARBA" id="ARBA00023286"/>
    </source>
</evidence>
<keyword evidence="1" id="KW-0407">Ion channel</keyword>
<keyword evidence="6" id="KW-1185">Reference proteome</keyword>
<keyword evidence="3" id="KW-0472">Membrane</keyword>
<sequence>MNRCGRHPCTDHEQPAAPLPDVPPVSRRVEPMLVEMLGWLAATFTFGAYAMKTMLPLRCFAIAANVFFIAYSAILWIYPTLALHILLLPFNVLRLNDLLRQKRDVHRARVATDFPPGLKGYLEPISLAPDTYLFRKGDPADKIYFVESGCVRLDEIDRNVEAGQIFGELAFFSEKRCRTLSARSVGSARILAMDETDFMALYYQNPAFGFYVVRLMAHRLVLQAP</sequence>
<keyword evidence="1" id="KW-1071">Ligand-gated ion channel</keyword>
<keyword evidence="1" id="KW-0813">Transport</keyword>
<dbReference type="EMBL" id="CYPR01000037">
    <property type="protein sequence ID" value="CUH22637.1"/>
    <property type="molecule type" value="Genomic_DNA"/>
</dbReference>
<keyword evidence="3" id="KW-1133">Transmembrane helix</keyword>
<dbReference type="Pfam" id="PF00027">
    <property type="entry name" value="cNMP_binding"/>
    <property type="match status" value="1"/>
</dbReference>
<name>A0A0M7B5D7_9RHOB</name>
<dbReference type="InterPro" id="IPR050866">
    <property type="entry name" value="CNG_cation_channel"/>
</dbReference>
<reference evidence="5 6" key="1">
    <citation type="submission" date="2015-09" db="EMBL/GenBank/DDBJ databases">
        <authorList>
            <person name="Jackson K.R."/>
            <person name="Lunt B.L."/>
            <person name="Fisher J.N.B."/>
            <person name="Gardner A.V."/>
            <person name="Bailey M.E."/>
            <person name="Deus L.M."/>
            <person name="Earl A.S."/>
            <person name="Gibby P.D."/>
            <person name="Hartmann K.A."/>
            <person name="Liu J.E."/>
            <person name="Manci A.M."/>
            <person name="Nielsen D.A."/>
            <person name="Solomon M.B."/>
            <person name="Breakwell D.P."/>
            <person name="Burnett S.H."/>
            <person name="Grose J.H."/>
        </authorList>
    </citation>
    <scope>NUCLEOTIDE SEQUENCE [LARGE SCALE GENOMIC DNA]</scope>
    <source>
        <strain evidence="5 6">CECT 7799</strain>
    </source>
</reference>
<dbReference type="OrthoDB" id="9786503at2"/>
<dbReference type="AlphaFoldDB" id="A0A0M7B5D7"/>
<evidence type="ECO:0000313" key="5">
    <source>
        <dbReference type="EMBL" id="CUH22637.1"/>
    </source>
</evidence>
<dbReference type="InterPro" id="IPR014710">
    <property type="entry name" value="RmlC-like_jellyroll"/>
</dbReference>
<organism evidence="5 6">
    <name type="scientific">Jannaschia seosinensis</name>
    <dbReference type="NCBI Taxonomy" id="313367"/>
    <lineage>
        <taxon>Bacteria</taxon>
        <taxon>Pseudomonadati</taxon>
        <taxon>Pseudomonadota</taxon>
        <taxon>Alphaproteobacteria</taxon>
        <taxon>Rhodobacterales</taxon>
        <taxon>Roseobacteraceae</taxon>
        <taxon>Jannaschia</taxon>
    </lineage>
</organism>
<dbReference type="InterPro" id="IPR000595">
    <property type="entry name" value="cNMP-bd_dom"/>
</dbReference>
<dbReference type="SUPFAM" id="SSF51206">
    <property type="entry name" value="cAMP-binding domain-like"/>
    <property type="match status" value="1"/>
</dbReference>
<feature type="transmembrane region" description="Helical" evidence="3">
    <location>
        <begin position="57"/>
        <end position="75"/>
    </location>
</feature>
<dbReference type="InterPro" id="IPR018490">
    <property type="entry name" value="cNMP-bd_dom_sf"/>
</dbReference>
<gene>
    <name evidence="5" type="ORF">JSE7799_00601</name>
</gene>
<accession>A0A0M7B5D7</accession>
<dbReference type="STRING" id="313367.JSE7799_00601"/>
<keyword evidence="1" id="KW-0406">Ion transport</keyword>
<evidence type="ECO:0000259" key="4">
    <source>
        <dbReference type="PROSITE" id="PS50042"/>
    </source>
</evidence>
<feature type="region of interest" description="Disordered" evidence="2">
    <location>
        <begin position="1"/>
        <end position="21"/>
    </location>
</feature>
<dbReference type="GO" id="GO:0005221">
    <property type="term" value="F:intracellularly cyclic nucleotide-activated monoatomic cation channel activity"/>
    <property type="evidence" value="ECO:0007669"/>
    <property type="project" value="InterPro"/>
</dbReference>
<proteinExistence type="predicted"/>
<dbReference type="PROSITE" id="PS50042">
    <property type="entry name" value="CNMP_BINDING_3"/>
    <property type="match status" value="1"/>
</dbReference>
<dbReference type="Gene3D" id="2.60.120.10">
    <property type="entry name" value="Jelly Rolls"/>
    <property type="match status" value="1"/>
</dbReference>
<dbReference type="GO" id="GO:0044877">
    <property type="term" value="F:protein-containing complex binding"/>
    <property type="evidence" value="ECO:0007669"/>
    <property type="project" value="TreeGrafter"/>
</dbReference>
<evidence type="ECO:0000313" key="6">
    <source>
        <dbReference type="Proteomes" id="UP000049455"/>
    </source>
</evidence>
<feature type="domain" description="Cyclic nucleotide-binding" evidence="4">
    <location>
        <begin position="122"/>
        <end position="201"/>
    </location>
</feature>
<evidence type="ECO:0000256" key="2">
    <source>
        <dbReference type="SAM" id="MobiDB-lite"/>
    </source>
</evidence>
<dbReference type="CDD" id="cd00038">
    <property type="entry name" value="CAP_ED"/>
    <property type="match status" value="1"/>
</dbReference>